<keyword evidence="1" id="KW-0472">Membrane</keyword>
<keyword evidence="1" id="KW-1133">Transmembrane helix</keyword>
<name>A0A2T7EX46_9POAL</name>
<feature type="transmembrane region" description="Helical" evidence="1">
    <location>
        <begin position="58"/>
        <end position="80"/>
    </location>
</feature>
<dbReference type="Proteomes" id="UP000244336">
    <property type="component" value="Chromosome 2"/>
</dbReference>
<keyword evidence="3" id="KW-1185">Reference proteome</keyword>
<evidence type="ECO:0000313" key="2">
    <source>
        <dbReference type="EMBL" id="PUZ72401.1"/>
    </source>
</evidence>
<dbReference type="AlphaFoldDB" id="A0A2T7EX46"/>
<evidence type="ECO:0000313" key="3">
    <source>
        <dbReference type="Proteomes" id="UP000244336"/>
    </source>
</evidence>
<accession>A0A2T7EX46</accession>
<gene>
    <name evidence="2" type="ORF">GQ55_2G391100</name>
</gene>
<proteinExistence type="predicted"/>
<keyword evidence="1" id="KW-0812">Transmembrane</keyword>
<sequence>MKAAIVTSLHIILQAGTDEHSDSDRSPSCRSVQYIYSARELGHTQKPSHRIHTRNFMAVRATITLTVALLALLSVTLHLVQVQAQVVAAAREEEAAGGGEAVAAAAEYVLLEPKPERLLEVAADALNGTESTTACRRCRCCLRNTNPQVCLTTCCFRRSCGVSFCTVATVSCGCNGCDYPPPAPGKK</sequence>
<dbReference type="EMBL" id="CM009750">
    <property type="protein sequence ID" value="PUZ72401.1"/>
    <property type="molecule type" value="Genomic_DNA"/>
</dbReference>
<protein>
    <submittedName>
        <fullName evidence="2">Uncharacterized protein</fullName>
    </submittedName>
</protein>
<reference evidence="2 3" key="1">
    <citation type="submission" date="2018-04" db="EMBL/GenBank/DDBJ databases">
        <title>WGS assembly of Panicum hallii var. hallii HAL2.</title>
        <authorList>
            <person name="Lovell J."/>
            <person name="Jenkins J."/>
            <person name="Lowry D."/>
            <person name="Mamidi S."/>
            <person name="Sreedasyam A."/>
            <person name="Weng X."/>
            <person name="Barry K."/>
            <person name="Bonette J."/>
            <person name="Campitelli B."/>
            <person name="Daum C."/>
            <person name="Gordon S."/>
            <person name="Gould B."/>
            <person name="Lipzen A."/>
            <person name="MacQueen A."/>
            <person name="Palacio-Mejia J."/>
            <person name="Plott C."/>
            <person name="Shakirov E."/>
            <person name="Shu S."/>
            <person name="Yoshinaga Y."/>
            <person name="Zane M."/>
            <person name="Rokhsar D."/>
            <person name="Grimwood J."/>
            <person name="Schmutz J."/>
            <person name="Juenger T."/>
        </authorList>
    </citation>
    <scope>NUCLEOTIDE SEQUENCE [LARGE SCALE GENOMIC DNA]</scope>
    <source>
        <strain evidence="3">cv. HAL2</strain>
    </source>
</reference>
<organism evidence="2 3">
    <name type="scientific">Panicum hallii var. hallii</name>
    <dbReference type="NCBI Taxonomy" id="1504633"/>
    <lineage>
        <taxon>Eukaryota</taxon>
        <taxon>Viridiplantae</taxon>
        <taxon>Streptophyta</taxon>
        <taxon>Embryophyta</taxon>
        <taxon>Tracheophyta</taxon>
        <taxon>Spermatophyta</taxon>
        <taxon>Magnoliopsida</taxon>
        <taxon>Liliopsida</taxon>
        <taxon>Poales</taxon>
        <taxon>Poaceae</taxon>
        <taxon>PACMAD clade</taxon>
        <taxon>Panicoideae</taxon>
        <taxon>Panicodae</taxon>
        <taxon>Paniceae</taxon>
        <taxon>Panicinae</taxon>
        <taxon>Panicum</taxon>
        <taxon>Panicum sect. Panicum</taxon>
    </lineage>
</organism>
<evidence type="ECO:0000256" key="1">
    <source>
        <dbReference type="SAM" id="Phobius"/>
    </source>
</evidence>
<dbReference type="Gramene" id="PUZ72401">
    <property type="protein sequence ID" value="PUZ72401"/>
    <property type="gene ID" value="GQ55_2G391100"/>
</dbReference>